<keyword evidence="5" id="KW-0326">Glycosidase</keyword>
<dbReference type="InterPro" id="IPR036962">
    <property type="entry name" value="Glyco_hydro_3_N_sf"/>
</dbReference>
<comment type="caution">
    <text evidence="7">The sequence shown here is derived from an EMBL/GenBank/DDBJ whole genome shotgun (WGS) entry which is preliminary data.</text>
</comment>
<evidence type="ECO:0000256" key="3">
    <source>
        <dbReference type="ARBA" id="ARBA00012663"/>
    </source>
</evidence>
<organism evidence="7 8">
    <name type="scientific">Micavibrio aeruginosavorus</name>
    <dbReference type="NCBI Taxonomy" id="349221"/>
    <lineage>
        <taxon>Bacteria</taxon>
        <taxon>Pseudomonadati</taxon>
        <taxon>Bdellovibrionota</taxon>
        <taxon>Bdellovibrionia</taxon>
        <taxon>Bdellovibrionales</taxon>
        <taxon>Pseudobdellovibrionaceae</taxon>
        <taxon>Micavibrio</taxon>
    </lineage>
</organism>
<protein>
    <recommendedName>
        <fullName evidence="3">beta-N-acetylhexosaminidase</fullName>
        <ecNumber evidence="3">3.2.1.52</ecNumber>
    </recommendedName>
</protein>
<evidence type="ECO:0000256" key="4">
    <source>
        <dbReference type="ARBA" id="ARBA00022801"/>
    </source>
</evidence>
<keyword evidence="4" id="KW-0378">Hydrolase</keyword>
<dbReference type="SUPFAM" id="SSF51445">
    <property type="entry name" value="(Trans)glycosidases"/>
    <property type="match status" value="1"/>
</dbReference>
<accession>A0A2W5FNP9</accession>
<dbReference type="InterPro" id="IPR019800">
    <property type="entry name" value="Glyco_hydro_3_AS"/>
</dbReference>
<dbReference type="PANTHER" id="PTHR30480">
    <property type="entry name" value="BETA-HEXOSAMINIDASE-RELATED"/>
    <property type="match status" value="1"/>
</dbReference>
<comment type="catalytic activity">
    <reaction evidence="1">
        <text>Hydrolysis of terminal non-reducing N-acetyl-D-hexosamine residues in N-acetyl-beta-D-hexosaminides.</text>
        <dbReference type="EC" id="3.2.1.52"/>
    </reaction>
</comment>
<dbReference type="InterPro" id="IPR017853">
    <property type="entry name" value="GH"/>
</dbReference>
<gene>
    <name evidence="7" type="ORF">DI586_06740</name>
</gene>
<feature type="domain" description="Glycoside hydrolase family 3 N-terminal" evidence="6">
    <location>
        <begin position="21"/>
        <end position="305"/>
    </location>
</feature>
<evidence type="ECO:0000313" key="7">
    <source>
        <dbReference type="EMBL" id="PZP55480.1"/>
    </source>
</evidence>
<dbReference type="EMBL" id="QFOT01000067">
    <property type="protein sequence ID" value="PZP55480.1"/>
    <property type="molecule type" value="Genomic_DNA"/>
</dbReference>
<reference evidence="7 8" key="1">
    <citation type="submission" date="2017-08" db="EMBL/GenBank/DDBJ databases">
        <title>Infants hospitalized years apart are colonized by the same room-sourced microbial strains.</title>
        <authorList>
            <person name="Brooks B."/>
            <person name="Olm M.R."/>
            <person name="Firek B.A."/>
            <person name="Baker R."/>
            <person name="Thomas B.C."/>
            <person name="Morowitz M.J."/>
            <person name="Banfield J.F."/>
        </authorList>
    </citation>
    <scope>NUCLEOTIDE SEQUENCE [LARGE SCALE GENOMIC DNA]</scope>
    <source>
        <strain evidence="7">S2_006_000_R2_64</strain>
    </source>
</reference>
<name>A0A2W5FNP9_9BACT</name>
<dbReference type="GO" id="GO:0005975">
    <property type="term" value="P:carbohydrate metabolic process"/>
    <property type="evidence" value="ECO:0007669"/>
    <property type="project" value="InterPro"/>
</dbReference>
<proteinExistence type="inferred from homology"/>
<dbReference type="InterPro" id="IPR050226">
    <property type="entry name" value="NagZ_Beta-hexosaminidase"/>
</dbReference>
<dbReference type="Gene3D" id="3.20.20.300">
    <property type="entry name" value="Glycoside hydrolase, family 3, N-terminal domain"/>
    <property type="match status" value="1"/>
</dbReference>
<dbReference type="GO" id="GO:0004563">
    <property type="term" value="F:beta-N-acetylhexosaminidase activity"/>
    <property type="evidence" value="ECO:0007669"/>
    <property type="project" value="UniProtKB-EC"/>
</dbReference>
<dbReference type="PANTHER" id="PTHR30480:SF13">
    <property type="entry name" value="BETA-HEXOSAMINIDASE"/>
    <property type="match status" value="1"/>
</dbReference>
<dbReference type="AlphaFoldDB" id="A0A2W5FNP9"/>
<dbReference type="EC" id="3.2.1.52" evidence="3"/>
<dbReference type="PROSITE" id="PS00775">
    <property type="entry name" value="GLYCOSYL_HYDROL_F3"/>
    <property type="match status" value="1"/>
</dbReference>
<evidence type="ECO:0000256" key="5">
    <source>
        <dbReference type="ARBA" id="ARBA00023295"/>
    </source>
</evidence>
<dbReference type="Pfam" id="PF00933">
    <property type="entry name" value="Glyco_hydro_3"/>
    <property type="match status" value="1"/>
</dbReference>
<comment type="similarity">
    <text evidence="2">Belongs to the glycosyl hydrolase 3 family.</text>
</comment>
<dbReference type="NCBIfam" id="NF003740">
    <property type="entry name" value="PRK05337.1"/>
    <property type="match status" value="1"/>
</dbReference>
<evidence type="ECO:0000256" key="1">
    <source>
        <dbReference type="ARBA" id="ARBA00001231"/>
    </source>
</evidence>
<dbReference type="Proteomes" id="UP000249739">
    <property type="component" value="Unassembled WGS sequence"/>
</dbReference>
<sequence length="328" mass="36177">MAEQPLPLACIFSIEGETLTHAERSLFSASQPFGFILFGRNCKTPGQLKALCADLRKCVGWDCPILIDQEGGKVARLKSPQWDAYPSARHYGEDMERDLNGGRLKLSKDMMEMAKMLLESGIDVNCAPVLDVLTDETHDAIGTRSFSSDPQIVAEAADAVCEAFLDIGVTPVIKHMPGHGRAKVDSHHDLPKIEASLEELIQTDFIPFKRIADEPYALSVWAMMAHIIYTDIDTDRPASLSKKVISEVVREQIGFKGLILSDDLDMKALDKYGSIAERAIESLQAGCDLALYCWAKIDVMEQLAANLPPLSAIGWERWQASINADWAA</sequence>
<dbReference type="GO" id="GO:0009254">
    <property type="term" value="P:peptidoglycan turnover"/>
    <property type="evidence" value="ECO:0007669"/>
    <property type="project" value="TreeGrafter"/>
</dbReference>
<evidence type="ECO:0000256" key="2">
    <source>
        <dbReference type="ARBA" id="ARBA00005336"/>
    </source>
</evidence>
<evidence type="ECO:0000313" key="8">
    <source>
        <dbReference type="Proteomes" id="UP000249739"/>
    </source>
</evidence>
<evidence type="ECO:0000259" key="6">
    <source>
        <dbReference type="Pfam" id="PF00933"/>
    </source>
</evidence>
<dbReference type="InterPro" id="IPR001764">
    <property type="entry name" value="Glyco_hydro_3_N"/>
</dbReference>